<accession>A0A850ETF1</accession>
<sequence>MQRIWGQILEVELKESSVLNVDFKSISIHFQSLLDTDIEFMNKFKDYTESEGYQALELNNSRVIVVYDLSCIQSIKRCT</sequence>
<evidence type="ECO:0000313" key="1">
    <source>
        <dbReference type="EMBL" id="NUU62614.1"/>
    </source>
</evidence>
<comment type="caution">
    <text evidence="1">The sequence shown here is derived from an EMBL/GenBank/DDBJ whole genome shotgun (WGS) entry which is preliminary data.</text>
</comment>
<gene>
    <name evidence="1" type="ORF">HPT30_19910</name>
</gene>
<dbReference type="RefSeq" id="WP_175373068.1">
    <property type="nucleotide sequence ID" value="NZ_JABWCS010000215.1"/>
</dbReference>
<protein>
    <submittedName>
        <fullName evidence="1">Uncharacterized protein</fullName>
    </submittedName>
</protein>
<dbReference type="EMBL" id="JABWCS010000215">
    <property type="protein sequence ID" value="NUU62614.1"/>
    <property type="molecule type" value="Genomic_DNA"/>
</dbReference>
<proteinExistence type="predicted"/>
<dbReference type="Proteomes" id="UP000564806">
    <property type="component" value="Unassembled WGS sequence"/>
</dbReference>
<dbReference type="AlphaFoldDB" id="A0A850ETF1"/>
<reference evidence="1" key="1">
    <citation type="submission" date="2020-06" db="EMBL/GenBank/DDBJ databases">
        <title>Paenibacillus sp. nov., isolated from soil.</title>
        <authorList>
            <person name="Seo Y.L."/>
        </authorList>
    </citation>
    <scope>NUCLEOTIDE SEQUENCE [LARGE SCALE GENOMIC DNA]</scope>
    <source>
        <strain evidence="1">JW14</strain>
    </source>
</reference>
<evidence type="ECO:0000313" key="2">
    <source>
        <dbReference type="Proteomes" id="UP000564806"/>
    </source>
</evidence>
<name>A0A850ETF1_9BACL</name>
<keyword evidence="2" id="KW-1185">Reference proteome</keyword>
<organism evidence="1 2">
    <name type="scientific">Paenibacillus agri</name>
    <dbReference type="NCBI Taxonomy" id="2744309"/>
    <lineage>
        <taxon>Bacteria</taxon>
        <taxon>Bacillati</taxon>
        <taxon>Bacillota</taxon>
        <taxon>Bacilli</taxon>
        <taxon>Bacillales</taxon>
        <taxon>Paenibacillaceae</taxon>
        <taxon>Paenibacillus</taxon>
    </lineage>
</organism>